<name>E9HKB6_DAPPU</name>
<evidence type="ECO:0000313" key="8">
    <source>
        <dbReference type="Proteomes" id="UP000000305"/>
    </source>
</evidence>
<feature type="disulfide bond" evidence="2">
    <location>
        <begin position="36"/>
        <end position="48"/>
    </location>
</feature>
<feature type="domain" description="Chitin-binding type-1" evidence="6">
    <location>
        <begin position="26"/>
        <end position="68"/>
    </location>
</feature>
<dbReference type="Proteomes" id="UP000000305">
    <property type="component" value="Unassembled WGS sequence"/>
</dbReference>
<comment type="caution">
    <text evidence="2">Lacks conserved residue(s) required for the propagation of feature annotation.</text>
</comment>
<dbReference type="InterPro" id="IPR001002">
    <property type="entry name" value="Chitin-bd_1"/>
</dbReference>
<keyword evidence="4" id="KW-1133">Transmembrane helix</keyword>
<evidence type="ECO:0000256" key="2">
    <source>
        <dbReference type="PROSITE-ProRule" id="PRU00261"/>
    </source>
</evidence>
<feature type="region of interest" description="Disordered" evidence="3">
    <location>
        <begin position="240"/>
        <end position="273"/>
    </location>
</feature>
<dbReference type="InParanoid" id="E9HKB6"/>
<dbReference type="EMBL" id="GL732667">
    <property type="protein sequence ID" value="EFX67861.1"/>
    <property type="molecule type" value="Genomic_DNA"/>
</dbReference>
<feature type="signal peptide" evidence="5">
    <location>
        <begin position="1"/>
        <end position="26"/>
    </location>
</feature>
<dbReference type="Gene3D" id="3.30.60.10">
    <property type="entry name" value="Endochitinase-like"/>
    <property type="match status" value="1"/>
</dbReference>
<feature type="chain" id="PRO_5003241851" description="Chitin-binding type-1 domain-containing protein" evidence="5">
    <location>
        <begin position="27"/>
        <end position="341"/>
    </location>
</feature>
<dbReference type="GO" id="GO:0008061">
    <property type="term" value="F:chitin binding"/>
    <property type="evidence" value="ECO:0007669"/>
    <property type="project" value="UniProtKB-UniRule"/>
</dbReference>
<sequence>MLLSERFVVLTIFGAHLLGSIPLCECQRCGSDQPKCPNNLCCSTYGYCGATGEHCCSGCQPQYGHCHPSSVNASTEATNENVVYKSMETLSEIVDGNLLTCRLFPKEIVQKIPIESTHSKIQDIRITTHKIVDIDKTLNNETTHWEKTFNDTIEYGKAVIFLSNLTINVISGSKRFIRLKPLVDLNICEVEVSSFPSGQDESYIKWVAIATSSVIFFLLVILILVVVCFQNHFKNKNSAIDKEHHSNSKNEYSLTDHQRAPRPPGLGFSNPGHSSFNGSEDHADYYEEINYPFVSPLPQLNSNSASDLLGQGVYDEAISLGKVLNKPRFAPPSVPQFPTNY</sequence>
<evidence type="ECO:0000256" key="5">
    <source>
        <dbReference type="SAM" id="SignalP"/>
    </source>
</evidence>
<dbReference type="OrthoDB" id="10040534at2759"/>
<proteinExistence type="predicted"/>
<protein>
    <recommendedName>
        <fullName evidence="6">Chitin-binding type-1 domain-containing protein</fullName>
    </recommendedName>
</protein>
<keyword evidence="4" id="KW-0812">Transmembrane</keyword>
<feature type="compositionally biased region" description="Basic and acidic residues" evidence="3">
    <location>
        <begin position="240"/>
        <end position="259"/>
    </location>
</feature>
<keyword evidence="4" id="KW-0472">Membrane</keyword>
<gene>
    <name evidence="7" type="ORF">DAPPUDRAFT_260993</name>
</gene>
<dbReference type="SUPFAM" id="SSF57016">
    <property type="entry name" value="Plant lectins/antimicrobial peptides"/>
    <property type="match status" value="1"/>
</dbReference>
<evidence type="ECO:0000256" key="3">
    <source>
        <dbReference type="SAM" id="MobiDB-lite"/>
    </source>
</evidence>
<dbReference type="KEGG" id="dpx:DAPPUDRAFT_260993"/>
<feature type="disulfide bond" evidence="2">
    <location>
        <begin position="41"/>
        <end position="55"/>
    </location>
</feature>
<dbReference type="InterPro" id="IPR036861">
    <property type="entry name" value="Endochitinase-like_sf"/>
</dbReference>
<dbReference type="AlphaFoldDB" id="E9HKB6"/>
<keyword evidence="1 2" id="KW-0147">Chitin-binding</keyword>
<keyword evidence="5" id="KW-0732">Signal</keyword>
<evidence type="ECO:0000313" key="7">
    <source>
        <dbReference type="EMBL" id="EFX67861.1"/>
    </source>
</evidence>
<feature type="transmembrane region" description="Helical" evidence="4">
    <location>
        <begin position="203"/>
        <end position="229"/>
    </location>
</feature>
<accession>E9HKB6</accession>
<dbReference type="SMART" id="SM00270">
    <property type="entry name" value="ChtBD1"/>
    <property type="match status" value="1"/>
</dbReference>
<evidence type="ECO:0000256" key="4">
    <source>
        <dbReference type="SAM" id="Phobius"/>
    </source>
</evidence>
<dbReference type="CDD" id="cd00035">
    <property type="entry name" value="ChtBD1"/>
    <property type="match status" value="1"/>
</dbReference>
<dbReference type="HOGENOM" id="CLU_814480_0_0_1"/>
<keyword evidence="2" id="KW-1015">Disulfide bond</keyword>
<organism evidence="7 8">
    <name type="scientific">Daphnia pulex</name>
    <name type="common">Water flea</name>
    <dbReference type="NCBI Taxonomy" id="6669"/>
    <lineage>
        <taxon>Eukaryota</taxon>
        <taxon>Metazoa</taxon>
        <taxon>Ecdysozoa</taxon>
        <taxon>Arthropoda</taxon>
        <taxon>Crustacea</taxon>
        <taxon>Branchiopoda</taxon>
        <taxon>Diplostraca</taxon>
        <taxon>Cladocera</taxon>
        <taxon>Anomopoda</taxon>
        <taxon>Daphniidae</taxon>
        <taxon>Daphnia</taxon>
    </lineage>
</organism>
<keyword evidence="8" id="KW-1185">Reference proteome</keyword>
<dbReference type="PROSITE" id="PS50941">
    <property type="entry name" value="CHIT_BIND_I_2"/>
    <property type="match status" value="1"/>
</dbReference>
<evidence type="ECO:0000259" key="6">
    <source>
        <dbReference type="PROSITE" id="PS50941"/>
    </source>
</evidence>
<evidence type="ECO:0000256" key="1">
    <source>
        <dbReference type="ARBA" id="ARBA00022669"/>
    </source>
</evidence>
<reference evidence="7 8" key="1">
    <citation type="journal article" date="2011" name="Science">
        <title>The ecoresponsive genome of Daphnia pulex.</title>
        <authorList>
            <person name="Colbourne J.K."/>
            <person name="Pfrender M.E."/>
            <person name="Gilbert D."/>
            <person name="Thomas W.K."/>
            <person name="Tucker A."/>
            <person name="Oakley T.H."/>
            <person name="Tokishita S."/>
            <person name="Aerts A."/>
            <person name="Arnold G.J."/>
            <person name="Basu M.K."/>
            <person name="Bauer D.J."/>
            <person name="Caceres C.E."/>
            <person name="Carmel L."/>
            <person name="Casola C."/>
            <person name="Choi J.H."/>
            <person name="Detter J.C."/>
            <person name="Dong Q."/>
            <person name="Dusheyko S."/>
            <person name="Eads B.D."/>
            <person name="Frohlich T."/>
            <person name="Geiler-Samerotte K.A."/>
            <person name="Gerlach D."/>
            <person name="Hatcher P."/>
            <person name="Jogdeo S."/>
            <person name="Krijgsveld J."/>
            <person name="Kriventseva E.V."/>
            <person name="Kultz D."/>
            <person name="Laforsch C."/>
            <person name="Lindquist E."/>
            <person name="Lopez J."/>
            <person name="Manak J.R."/>
            <person name="Muller J."/>
            <person name="Pangilinan J."/>
            <person name="Patwardhan R.P."/>
            <person name="Pitluck S."/>
            <person name="Pritham E.J."/>
            <person name="Rechtsteiner A."/>
            <person name="Rho M."/>
            <person name="Rogozin I.B."/>
            <person name="Sakarya O."/>
            <person name="Salamov A."/>
            <person name="Schaack S."/>
            <person name="Shapiro H."/>
            <person name="Shiga Y."/>
            <person name="Skalitzky C."/>
            <person name="Smith Z."/>
            <person name="Souvorov A."/>
            <person name="Sung W."/>
            <person name="Tang Z."/>
            <person name="Tsuchiya D."/>
            <person name="Tu H."/>
            <person name="Vos H."/>
            <person name="Wang M."/>
            <person name="Wolf Y.I."/>
            <person name="Yamagata H."/>
            <person name="Yamada T."/>
            <person name="Ye Y."/>
            <person name="Shaw J.R."/>
            <person name="Andrews J."/>
            <person name="Crease T.J."/>
            <person name="Tang H."/>
            <person name="Lucas S.M."/>
            <person name="Robertson H.M."/>
            <person name="Bork P."/>
            <person name="Koonin E.V."/>
            <person name="Zdobnov E.M."/>
            <person name="Grigoriev I.V."/>
            <person name="Lynch M."/>
            <person name="Boore J.L."/>
        </authorList>
    </citation>
    <scope>NUCLEOTIDE SEQUENCE [LARGE SCALE GENOMIC DNA]</scope>
</reference>